<feature type="transmembrane region" description="Helical" evidence="16">
    <location>
        <begin position="3173"/>
        <end position="3194"/>
    </location>
</feature>
<dbReference type="InterPro" id="IPR001304">
    <property type="entry name" value="C-type_lectin-like"/>
</dbReference>
<feature type="domain" description="PLAT" evidence="20">
    <location>
        <begin position="3010"/>
        <end position="3125"/>
    </location>
</feature>
<keyword evidence="9 16" id="KW-1133">Transmembrane helix</keyword>
<feature type="transmembrane region" description="Helical" evidence="16">
    <location>
        <begin position="3810"/>
        <end position="3832"/>
    </location>
</feature>
<dbReference type="Pfam" id="PF02010">
    <property type="entry name" value="REJ"/>
    <property type="match status" value="1"/>
</dbReference>
<organism evidence="22 23">
    <name type="scientific">Chiloscyllium punctatum</name>
    <name type="common">Brownbanded bambooshark</name>
    <name type="synonym">Hemiscyllium punctatum</name>
    <dbReference type="NCBI Taxonomy" id="137246"/>
    <lineage>
        <taxon>Eukaryota</taxon>
        <taxon>Metazoa</taxon>
        <taxon>Chordata</taxon>
        <taxon>Craniata</taxon>
        <taxon>Vertebrata</taxon>
        <taxon>Chondrichthyes</taxon>
        <taxon>Elasmobranchii</taxon>
        <taxon>Galeomorphii</taxon>
        <taxon>Galeoidea</taxon>
        <taxon>Orectolobiformes</taxon>
        <taxon>Hemiscylliidae</taxon>
        <taxon>Chiloscyllium</taxon>
    </lineage>
</organism>
<evidence type="ECO:0000256" key="7">
    <source>
        <dbReference type="ARBA" id="ARBA00022729"/>
    </source>
</evidence>
<feature type="transmembrane region" description="Helical" evidence="16">
    <location>
        <begin position="3936"/>
        <end position="3958"/>
    </location>
</feature>
<evidence type="ECO:0000256" key="2">
    <source>
        <dbReference type="ARBA" id="ARBA00004651"/>
    </source>
</evidence>
<comment type="caution">
    <text evidence="14">Lacks conserved residue(s) required for the propagation of feature annotation.</text>
</comment>
<feature type="transmembrane region" description="Helical" evidence="16">
    <location>
        <begin position="3997"/>
        <end position="4020"/>
    </location>
</feature>
<accession>A0A401T107</accession>
<dbReference type="Proteomes" id="UP000287033">
    <property type="component" value="Unassembled WGS sequence"/>
</dbReference>
<dbReference type="SUPFAM" id="SSF56436">
    <property type="entry name" value="C-type lectin-like"/>
    <property type="match status" value="1"/>
</dbReference>
<dbReference type="Pfam" id="PF01477">
    <property type="entry name" value="PLAT"/>
    <property type="match status" value="1"/>
</dbReference>
<evidence type="ECO:0000256" key="5">
    <source>
        <dbReference type="ARBA" id="ARBA00022614"/>
    </source>
</evidence>
<dbReference type="PROSITE" id="PS50041">
    <property type="entry name" value="C_TYPE_LECTIN_2"/>
    <property type="match status" value="1"/>
</dbReference>
<comment type="similarity">
    <text evidence="3">Belongs to the polycystin family.</text>
</comment>
<keyword evidence="4" id="KW-1003">Cell membrane</keyword>
<dbReference type="SMART" id="SM00308">
    <property type="entry name" value="LH2"/>
    <property type="match status" value="1"/>
</dbReference>
<dbReference type="InterPro" id="IPR032675">
    <property type="entry name" value="LRR_dom_sf"/>
</dbReference>
<feature type="domain" description="PKD" evidence="19">
    <location>
        <begin position="1348"/>
        <end position="1416"/>
    </location>
</feature>
<evidence type="ECO:0000256" key="12">
    <source>
        <dbReference type="ARBA" id="ARBA00023180"/>
    </source>
</evidence>
<keyword evidence="11 16" id="KW-0472">Membrane</keyword>
<evidence type="ECO:0000259" key="19">
    <source>
        <dbReference type="PROSITE" id="PS50093"/>
    </source>
</evidence>
<dbReference type="GO" id="GO:0005261">
    <property type="term" value="F:monoatomic cation channel activity"/>
    <property type="evidence" value="ECO:0007669"/>
    <property type="project" value="TreeGrafter"/>
</dbReference>
<feature type="transmembrane region" description="Helical" evidence="16">
    <location>
        <begin position="3572"/>
        <end position="3591"/>
    </location>
</feature>
<feature type="region of interest" description="Disordered" evidence="15">
    <location>
        <begin position="4190"/>
        <end position="4264"/>
    </location>
</feature>
<evidence type="ECO:0000313" key="23">
    <source>
        <dbReference type="Proteomes" id="UP000287033"/>
    </source>
</evidence>
<feature type="compositionally biased region" description="Basic residues" evidence="15">
    <location>
        <begin position="4230"/>
        <end position="4243"/>
    </location>
</feature>
<dbReference type="Pfam" id="PF00059">
    <property type="entry name" value="Lectin_C"/>
    <property type="match status" value="1"/>
</dbReference>
<dbReference type="PROSITE" id="PS50093">
    <property type="entry name" value="PKD"/>
    <property type="match status" value="10"/>
</dbReference>
<feature type="compositionally biased region" description="Low complexity" evidence="15">
    <location>
        <begin position="4198"/>
        <end position="4209"/>
    </location>
</feature>
<feature type="domain" description="PKD" evidence="19">
    <location>
        <begin position="1088"/>
        <end position="1167"/>
    </location>
</feature>
<dbReference type="Gene3D" id="2.60.40.10">
    <property type="entry name" value="Immunoglobulins"/>
    <property type="match status" value="8"/>
</dbReference>
<gene>
    <name evidence="22" type="ORF">chiPu_0014790</name>
</gene>
<dbReference type="GO" id="GO:0006816">
    <property type="term" value="P:calcium ion transport"/>
    <property type="evidence" value="ECO:0007669"/>
    <property type="project" value="TreeGrafter"/>
</dbReference>
<dbReference type="InterPro" id="IPR046791">
    <property type="entry name" value="Polycystin_dom"/>
</dbReference>
<feature type="domain" description="PKD" evidence="19">
    <location>
        <begin position="1522"/>
        <end position="1587"/>
    </location>
</feature>
<dbReference type="CDD" id="cd00037">
    <property type="entry name" value="CLECT"/>
    <property type="match status" value="1"/>
</dbReference>
<dbReference type="InterPro" id="IPR042060">
    <property type="entry name" value="PLAT_polycystin1"/>
</dbReference>
<keyword evidence="5" id="KW-0433">Leucine-rich repeat</keyword>
<dbReference type="Pfam" id="PF08016">
    <property type="entry name" value="PKD_channel"/>
    <property type="match status" value="1"/>
</dbReference>
<evidence type="ECO:0000256" key="10">
    <source>
        <dbReference type="ARBA" id="ARBA00023069"/>
    </source>
</evidence>
<feature type="chain" id="PRO_5019115012" description="Polycystin-1" evidence="17">
    <location>
        <begin position="44"/>
        <end position="4264"/>
    </location>
</feature>
<evidence type="ECO:0008006" key="24">
    <source>
        <dbReference type="Google" id="ProtNLM"/>
    </source>
</evidence>
<dbReference type="Gene3D" id="3.80.10.10">
    <property type="entry name" value="Ribonuclease Inhibitor"/>
    <property type="match status" value="1"/>
</dbReference>
<dbReference type="GO" id="GO:0005929">
    <property type="term" value="C:cilium"/>
    <property type="evidence" value="ECO:0007669"/>
    <property type="project" value="UniProtKB-SubCell"/>
</dbReference>
<dbReference type="CDD" id="cd01752">
    <property type="entry name" value="PLAT_polycystin"/>
    <property type="match status" value="1"/>
</dbReference>
<feature type="domain" description="PKD" evidence="19">
    <location>
        <begin position="1191"/>
        <end position="1240"/>
    </location>
</feature>
<reference evidence="22 23" key="1">
    <citation type="journal article" date="2018" name="Nat. Ecol. Evol.">
        <title>Shark genomes provide insights into elasmobranch evolution and the origin of vertebrates.</title>
        <authorList>
            <person name="Hara Y"/>
            <person name="Yamaguchi K"/>
            <person name="Onimaru K"/>
            <person name="Kadota M"/>
            <person name="Koyanagi M"/>
            <person name="Keeley SD"/>
            <person name="Tatsumi K"/>
            <person name="Tanaka K"/>
            <person name="Motone F"/>
            <person name="Kageyama Y"/>
            <person name="Nozu R"/>
            <person name="Adachi N"/>
            <person name="Nishimura O"/>
            <person name="Nakagawa R"/>
            <person name="Tanegashima C"/>
            <person name="Kiyatake I"/>
            <person name="Matsumoto R"/>
            <person name="Murakumo K"/>
            <person name="Nishida K"/>
            <person name="Terakita A"/>
            <person name="Kuratani S"/>
            <person name="Sato K"/>
            <person name="Hyodo S Kuraku.S."/>
        </authorList>
    </citation>
    <scope>NUCLEOTIDE SEQUENCE [LARGE SCALE GENOMIC DNA]</scope>
</reference>
<dbReference type="CDD" id="cd00146">
    <property type="entry name" value="PKD"/>
    <property type="match status" value="9"/>
</dbReference>
<dbReference type="PANTHER" id="PTHR46730">
    <property type="entry name" value="POLYCYSTIN-1"/>
    <property type="match status" value="1"/>
</dbReference>
<dbReference type="PROSITE" id="PS51111">
    <property type="entry name" value="REJ"/>
    <property type="match status" value="1"/>
</dbReference>
<evidence type="ECO:0000256" key="11">
    <source>
        <dbReference type="ARBA" id="ARBA00023136"/>
    </source>
</evidence>
<dbReference type="GO" id="GO:0005886">
    <property type="term" value="C:plasma membrane"/>
    <property type="evidence" value="ECO:0007669"/>
    <property type="project" value="UniProtKB-SubCell"/>
</dbReference>
<sequence>MPYRNVLISAKQHGAPVPTKPALCSLLPLCLLSLALCLAAVAGLPACLPCPPACRCLRWDSSCTVNCSKAGFQQAPETMDLPPNTSVLDLSYNGINSIDENLLDNLTSLEKLYLQGNNISILFKEIFAGRRCLSDIDISNNQISTLEDGIFADLFNLTKINLSFNEFVCDCNLSWLPTWMNEEEANGVIIVDSEFIKCAKPSKLKDVSVLNVNFSSLLYGSEFAACSPDRQSLVNLSLMSNWISSTENCTALCFIEGERYAALDNESHCLCGSELASDSDSICIAGEIDREFIQVCGCTIIEQAFEVTVANFADLRTFSLFEAARLTVKTLVNISTFQWDFGDLSPPFNTTSQTVFHKYSLPGTYLVSVAFCVGSKPTSLHVEINVAIPPGRLELHCPPVVQTNKSIDAEIQNWNTNSVIASWSVTTSNNDTIKDAPFCPLGGYQCNNHCYRLVTNSSSWQMARHFCQSDSDGDLAIVKSPEIQNFIANITGCEHSVWIGLSDTAGAGTLQWVDGSTLEIFQEWLPRQHNTLLSNTCVLMGANLAGEWRTDLCTTKRNFVCEYKAGEKIPGANYYLLGSPAFSTHLPVKNITVNYSSSTPSGLVELMVFPGLWFNHKGFVSVLELATQDLNHTIQVKFKIYRPRCAGKDMHLVTPDNEEVCSSFAFCLPRTPSNITHGCNSDTKWCSLAETCLPLKRPCGTDVFIKCPNLLPPHFSESHPLYDLVKEVPCTVPAESSTHYVLLLRNERIEVQSNDIIAIQHDGKPGSFLQCQQNDSSPWQQSYYSVVYSGESRGLWINLTDTNWTDGAVCNLRVLYTHRQEINASSPLLQNGQQLPGVYTYQAMVESGPFYSNASCNVQVMAPITDFSVIYPLKQNGVFYVPRNRPVIIVKVKSSEKTLTSWSGSNQNFSCEVTCPSELSSNCEKDDNTCFSRILLTVKDCNLTSIVITAKNKVSSVNKTLAVRAEDPIKGLTILPDPSIRVLSNSLVTYTARVSSGTNIMFKWTVDDKASFIYYNQVYKVIYRTEAVYKLSLIASNHVCNQKIICNVTVDRRNPLTEFNVSAVPAILVRGFSYTFAASVKVDAAVNATFRWGFGDGSYDQVYQFTCPYNLSLSVPQLTAKQAMLQQNVTHIYQKPGEYNLTVSVSDKYDNASQLVPLSVYSYLSNLSINVSSEVLSTGKPAEFEAILLPSPRGVTYSWSFGDNSTELAGDLRRVTHTFGRADRYKVTVQASNVISMISTHRWLEVLDEISGLHIADNSPTELYAPTIVHASTQTGSRPLWVFDMGDGSAPTATSSSVMNHTYSEVGNYTVAVTARNAVSAANATRVVRVFVLHVSRVRPAGCVRQLLDVNFTAYTPGDSAGYVFFWDFGDGSPNQTVPGEPSASHNYTRSGVFPLYLVVSSSVNQVNYYSNVCVQPVISHVTISPSRSFLAARQEGTWRVDVRPDGHYTYLWELEPQLHGREVNLSFAEPGLHWVNVTVFNNVSWGDASASVQIQEALTVLRIVVHGARSLADLVVHRPYTFLAESDGTQVRYSWDFGDGTNGTGNNVSHSYAAAGPFRVRLLASNAVSHGLKEEPVTVKTPLRRLQLTANATVAPVNLSVGFEASLQEGDFARYSWSFCRCCEATEGPANVSHAFTRAGIFNVTVRVENGVSLEQASIQIHVLEEIRGLEMSLGHLVEGCCLAVNQTLWFQAASRFGTEVSYNWTVLWEDVVLLSANTTSSQIYLLEAGSYAIVLHASNLLGTVSVNRSVTVLEPVDIVSLWASPEPVAVNKSTSITLIMGSGTEVTYFWALDGIATVSTNLSFISYSFQNPGVKRVNVTASNKLSSQSVTLLIRVQEPVADVTITAGTSANQQYAATNTTVFFQGSTSSGSNISWLWTLPFTVEQQFGQEMNKSFPLPGVYNISLNASNDVSWETASMNFTVQDKIQGLQLEASKWAVAPGQDVIFSVKLSSGTDARFWLSVDNFTMLLNSTNYRYLFSHLGTYEITLKAENQVSCEHTSIEIHVQEPVADLRLVNCNEQAIPAGVMKNFSAAVSSGFQVMYQWHFVLGDYSDIITGQNVSYTPKVQGRLSIFLKAFNNVSGEDITAGILVQNQILKARLTVMPSITAVNETVHLSLAVTPSFSQATFTWKFGDGSQINFANTSVVSHSYLRPGNYLVEVNASNLVSFYVAQATVTILLLKCDPPKVSMILSETMQRSQRNYLEADIDLRGCTEYQVEYLWEIYKTSSCLTLQGVKQVQLPNVDLKRPRLLLPNLVLDIGRYCIVFTISFKGTSYVKITHSSIMVIPSALVPVIDGGTYRSWSTKQDLVMDGTKSYDPDQPADSQTPLNYEWLCTYSCLELSGCYISGMGSVFSIFREELKRNTTYTCSLRVSKPGREPQSVKQYISVKGGSSPLVSLECVSCKAQEVYGVSKSSYISLSGSCSNCESSPQYVWKVENSKKQLLTLDNATTSTGSTGMNLVMRHGVLEDGDGYTFSLNVTDPLMENVGFASIYIPPIHLPSGGDCVIFPTENICALTTSVTFTCTGWETTGIPLVYSFILTRCGVGGTHCDEFYVYKGSRSEYSAVLPPGFSSNQFIAYIAVTVQNQQGASVIALNRSVVINITNTPEGFQSFTDWMKLETETKLQELLKQGDPQPTVEYALALVTVLNEYERSKVFEKVWTNDTISRINIRSNITLALTSLEVSTVDDIQQISAALAQCTVISKELICSKCQNQTLFALDNMIAVLQKETGQGKMTPTSIGDNILVTVGGLIDMTNQLVPVMNKVTRPSMYKPELVATKAYDLSMKLMQILMGTRVLNEEPLSVSGARMWAQGKRADPGHLLCFANKSGCQFSIPPSFNSIFSNLSDVTQVMFLVDSNPFPYGYIKNYTISSKVASIEFKTDNGSQIPIESLGSEKAITVSVSTNSAIRNVTVNTTVIAARRSITVNVTSGNLNEKAGLHIQVTYTVLNVVFINPPSPVIKNYIVLLTCGICFVIYAVSAVIVRKLDLIDINQVGIIPLCGKDGFYKYEILVKTGWGRGSGTSSHVGISLYGREDKSGYRHLENEDAFHRNSVDLFQIATDNSLGNIWKIRVWHDNKGLTPSWYLQHVIIKDLQTNNSYYFLVNDWLAVDNEKNEGLVEKEVLAATEAKLKDFSRIFTGEIQRGFSEGHIWLSIWNRPPRSCFTRVQRVTCCLVLIFLFFCASAVWYGMISDGSKSDVPVSTLVPLSGESVAAGIVSSIIIYPLYLIIVLLFRKARSRVAMHDPGQHESNVLELDDYIDSSTAGSSFLTFADNVEEDYKEKLKSDIITSSLPNWPAYDSMMNWPDLLNDQPMIGSNNSKLRRGRGTRHLGIETQLSSDDEPLSLGFDQVRNKYFSTSDERLIQRINIDETNEVSTSYDSGRVSLDAESHLISNLTEIIDGSKQPRAEAPILDQTNDNGQIIRPSQGIARSSTTRRIAFTDPPQQCLFPFWCSYTAHVLCLLLFSGCLIVSIWIGVNFTSRIALMWLISGIFSVLSSFFLLEPLKVLTEALYFTVVAKRIHPDEDDNLVAKPRVEQTLEKIGKVRPPQGYGLLQAKEEARKVQILHRMLKNFIIYMLFLLVVLLINYGDSFRDAQGRLLHSSIRQSLLGPSKGVEFQKIKRSGELWKWMAEVLLPYLYNNRSRTLLGCPRIRQIRSKINNVQCLQQPSSLPIITQCLQDPGLHDNRDHEAGWKSPVTNLSDTWSYSSPDLPGVWYWGQNAVYDSGGYIQKLGRTRDQSNYTLWNLQERNWLDVRTRAIFIEFTQYFQNVDLYSVVTLLLEFPFSGGVSTSIDIKPFSLLQLSTGVDFLLIMMIFLMLFVLYFTVTELVLISRRGKSYFLQFWNYLHWCIIILSICCVVLHLKCARIGDKQWALYRSSPNSFTNFYEMAYLSYVFTSVTATLLFLLTIKAARQLRFIRKWSIFGKTLCNSAKELMVIGATLVGLALVYAQIGYLVFSANLDNFKTFGGSILSLFAVIEKGVCFKQCLFAYPNLCYVYYTSYITIEVWIVLRLFAVVLIQNYKTMKLEMYRPAVEPQDYELVELFVKRLKMWIGISKEKEFRHKVKFEGMVSLPSQSSRDSKSTDLHTASTISDISSSSTSSVSIPVDTFPLVSPNKVTQIEINIHRLVPLFETLLEQFDRVNMATEDVYQIECKLRNVQDRMHQKKINKKAEELFAAYSRIKVRRQGDDLHSSLWNSRNNTRTSNTNGTQDGQQPGNIPLAEDSTKQGLRRKGPHPPRRKSKTSDKKWQHRASDDQTPQSSE</sequence>
<dbReference type="EMBL" id="BEZZ01000807">
    <property type="protein sequence ID" value="GCC36297.1"/>
    <property type="molecule type" value="Genomic_DNA"/>
</dbReference>
<dbReference type="SUPFAM" id="SSF52058">
    <property type="entry name" value="L domain-like"/>
    <property type="match status" value="1"/>
</dbReference>
<dbReference type="InterPro" id="IPR000601">
    <property type="entry name" value="PKD_dom"/>
</dbReference>
<dbReference type="PANTHER" id="PTHR46730:SF3">
    <property type="entry name" value="POLYCYSTIN-1"/>
    <property type="match status" value="1"/>
</dbReference>
<dbReference type="InterPro" id="IPR013783">
    <property type="entry name" value="Ig-like_fold"/>
</dbReference>
<dbReference type="FunFam" id="2.60.60.20:FF:000012">
    <property type="entry name" value="polycystin-1 isoform X2"/>
    <property type="match status" value="1"/>
</dbReference>
<dbReference type="InterPro" id="IPR014010">
    <property type="entry name" value="REJ_dom"/>
</dbReference>
<evidence type="ECO:0000259" key="18">
    <source>
        <dbReference type="PROSITE" id="PS50041"/>
    </source>
</evidence>
<dbReference type="SUPFAM" id="SSF49299">
    <property type="entry name" value="PKD domain"/>
    <property type="match status" value="12"/>
</dbReference>
<dbReference type="SMART" id="SM00082">
    <property type="entry name" value="LRRCT"/>
    <property type="match status" value="1"/>
</dbReference>
<dbReference type="InterPro" id="IPR016187">
    <property type="entry name" value="CTDL_fold"/>
</dbReference>
<feature type="domain" description="C-type lectin" evidence="18">
    <location>
        <begin position="446"/>
        <end position="562"/>
    </location>
</feature>
<dbReference type="OrthoDB" id="6022660at2759"/>
<comment type="caution">
    <text evidence="22">The sequence shown here is derived from an EMBL/GenBank/DDBJ whole genome shotgun (WGS) entry which is preliminary data.</text>
</comment>
<dbReference type="Gene3D" id="2.60.60.20">
    <property type="entry name" value="PLAT/LH2 domain"/>
    <property type="match status" value="1"/>
</dbReference>
<evidence type="ECO:0000313" key="22">
    <source>
        <dbReference type="EMBL" id="GCC36297.1"/>
    </source>
</evidence>
<dbReference type="InterPro" id="IPR000434">
    <property type="entry name" value="PC1"/>
</dbReference>
<dbReference type="NCBIfam" id="TIGR00864">
    <property type="entry name" value="PCC"/>
    <property type="match status" value="1"/>
</dbReference>
<feature type="domain" description="PKD" evidence="19">
    <location>
        <begin position="2101"/>
        <end position="2180"/>
    </location>
</feature>
<dbReference type="InterPro" id="IPR036392">
    <property type="entry name" value="PLAT/LH2_dom_sf"/>
</dbReference>
<evidence type="ECO:0000256" key="9">
    <source>
        <dbReference type="ARBA" id="ARBA00022989"/>
    </source>
</evidence>
<evidence type="ECO:0000256" key="16">
    <source>
        <dbReference type="SAM" id="Phobius"/>
    </source>
</evidence>
<evidence type="ECO:0000256" key="14">
    <source>
        <dbReference type="PROSITE-ProRule" id="PRU00152"/>
    </source>
</evidence>
<dbReference type="Pfam" id="PF13855">
    <property type="entry name" value="LRR_8"/>
    <property type="match status" value="1"/>
</dbReference>
<dbReference type="InterPro" id="IPR022409">
    <property type="entry name" value="PKD/Chitinase_dom"/>
</dbReference>
<dbReference type="PRINTS" id="PR00500">
    <property type="entry name" value="POLYCYSTIN1"/>
</dbReference>
<feature type="domain" description="PKD" evidence="19">
    <location>
        <begin position="336"/>
        <end position="369"/>
    </location>
</feature>
<keyword evidence="8" id="KW-0677">Repeat</keyword>
<keyword evidence="6 16" id="KW-0812">Transmembrane</keyword>
<dbReference type="InterPro" id="IPR035986">
    <property type="entry name" value="PKD_dom_sf"/>
</dbReference>
<proteinExistence type="inferred from homology"/>
<dbReference type="SMART" id="SM00089">
    <property type="entry name" value="PKD"/>
    <property type="match status" value="14"/>
</dbReference>
<feature type="transmembrane region" description="Helical" evidence="16">
    <location>
        <begin position="3844"/>
        <end position="3864"/>
    </location>
</feature>
<dbReference type="InterPro" id="IPR016186">
    <property type="entry name" value="C-type_lectin-like/link_sf"/>
</dbReference>
<dbReference type="SMART" id="SM00034">
    <property type="entry name" value="CLECT"/>
    <property type="match status" value="1"/>
</dbReference>
<feature type="domain" description="PKD" evidence="19">
    <location>
        <begin position="1585"/>
        <end position="1671"/>
    </location>
</feature>
<comment type="subcellular location">
    <subcellularLocation>
        <location evidence="2">Cell membrane</location>
        <topology evidence="2">Multi-pass membrane protein</topology>
    </subcellularLocation>
    <subcellularLocation>
        <location evidence="1">Cell projection</location>
        <location evidence="1">Cilium</location>
    </subcellularLocation>
</comment>
<evidence type="ECO:0000259" key="21">
    <source>
        <dbReference type="PROSITE" id="PS51111"/>
    </source>
</evidence>
<dbReference type="Pfam" id="PF00801">
    <property type="entry name" value="PKD"/>
    <property type="match status" value="11"/>
</dbReference>
<keyword evidence="12" id="KW-0325">Glycoprotein</keyword>
<dbReference type="InterPro" id="IPR000483">
    <property type="entry name" value="Cys-rich_flank_reg_C"/>
</dbReference>
<feature type="compositionally biased region" description="Basic and acidic residues" evidence="15">
    <location>
        <begin position="4244"/>
        <end position="4256"/>
    </location>
</feature>
<dbReference type="Gene3D" id="1.10.287.70">
    <property type="match status" value="1"/>
</dbReference>
<feature type="domain" description="PKD" evidence="19">
    <location>
        <begin position="1847"/>
        <end position="1932"/>
    </location>
</feature>
<feature type="domain" description="REJ" evidence="21">
    <location>
        <begin position="2185"/>
        <end position="2871"/>
    </location>
</feature>
<keyword evidence="7 17" id="KW-0732">Signal</keyword>
<evidence type="ECO:0000256" key="4">
    <source>
        <dbReference type="ARBA" id="ARBA00022475"/>
    </source>
</evidence>
<name>A0A401T107_CHIPU</name>
<evidence type="ECO:0000256" key="13">
    <source>
        <dbReference type="ARBA" id="ARBA00023273"/>
    </source>
</evidence>
<dbReference type="OMA" id="GENHVSW"/>
<evidence type="ECO:0000256" key="1">
    <source>
        <dbReference type="ARBA" id="ARBA00004138"/>
    </source>
</evidence>
<keyword evidence="23" id="KW-1185">Reference proteome</keyword>
<keyword evidence="13" id="KW-0966">Cell projection</keyword>
<feature type="signal peptide" evidence="17">
    <location>
        <begin position="1"/>
        <end position="43"/>
    </location>
</feature>
<evidence type="ECO:0000256" key="8">
    <source>
        <dbReference type="ARBA" id="ARBA00022737"/>
    </source>
</evidence>
<feature type="domain" description="PKD" evidence="19">
    <location>
        <begin position="1267"/>
        <end position="1337"/>
    </location>
</feature>
<dbReference type="InterPro" id="IPR006228">
    <property type="entry name" value="Polycystin_cat"/>
</dbReference>
<keyword evidence="10" id="KW-0969">Cilium</keyword>
<feature type="transmembrane region" description="Helical" evidence="16">
    <location>
        <begin position="2967"/>
        <end position="2987"/>
    </location>
</feature>
<feature type="transmembrane region" description="Helical" evidence="16">
    <location>
        <begin position="3214"/>
        <end position="3236"/>
    </location>
</feature>
<evidence type="ECO:0000256" key="17">
    <source>
        <dbReference type="SAM" id="SignalP"/>
    </source>
</evidence>
<dbReference type="InterPro" id="IPR002859">
    <property type="entry name" value="PKD/REJ-like"/>
</dbReference>
<dbReference type="SUPFAM" id="SSF49723">
    <property type="entry name" value="Lipase/lipooxygenase domain (PLAT/LH2 domain)"/>
    <property type="match status" value="1"/>
</dbReference>
<dbReference type="InterPro" id="IPR001024">
    <property type="entry name" value="PLAT/LH2_dom"/>
</dbReference>
<evidence type="ECO:0000256" key="3">
    <source>
        <dbReference type="ARBA" id="ARBA00007200"/>
    </source>
</evidence>
<evidence type="ECO:0000259" key="20">
    <source>
        <dbReference type="PROSITE" id="PS50095"/>
    </source>
</evidence>
<dbReference type="InterPro" id="IPR003591">
    <property type="entry name" value="Leu-rich_rpt_typical-subtyp"/>
</dbReference>
<protein>
    <recommendedName>
        <fullName evidence="24">Polycystin-1</fullName>
    </recommendedName>
</protein>
<dbReference type="SMART" id="SM00369">
    <property type="entry name" value="LRR_TYP"/>
    <property type="match status" value="3"/>
</dbReference>
<dbReference type="Pfam" id="PF20519">
    <property type="entry name" value="Polycystin_dom"/>
    <property type="match status" value="1"/>
</dbReference>
<feature type="transmembrane region" description="Helical" evidence="16">
    <location>
        <begin position="3890"/>
        <end position="3910"/>
    </location>
</feature>
<evidence type="ECO:0000256" key="6">
    <source>
        <dbReference type="ARBA" id="ARBA00022692"/>
    </source>
</evidence>
<dbReference type="STRING" id="137246.A0A401T107"/>
<feature type="transmembrane region" description="Helical" evidence="16">
    <location>
        <begin position="3457"/>
        <end position="3479"/>
    </location>
</feature>
<feature type="domain" description="PKD" evidence="19">
    <location>
        <begin position="1783"/>
        <end position="1845"/>
    </location>
</feature>
<feature type="transmembrane region" description="Helical" evidence="16">
    <location>
        <begin position="3485"/>
        <end position="3504"/>
    </location>
</feature>
<dbReference type="PROSITE" id="PS50095">
    <property type="entry name" value="PLAT"/>
    <property type="match status" value="1"/>
</dbReference>
<evidence type="ECO:0000256" key="15">
    <source>
        <dbReference type="SAM" id="MobiDB-lite"/>
    </source>
</evidence>
<dbReference type="InterPro" id="IPR013122">
    <property type="entry name" value="PKD1_2_channel"/>
</dbReference>
<dbReference type="Gene3D" id="3.10.100.10">
    <property type="entry name" value="Mannose-Binding Protein A, subunit A"/>
    <property type="match status" value="1"/>
</dbReference>
<dbReference type="InterPro" id="IPR001611">
    <property type="entry name" value="Leu-rich_rpt"/>
</dbReference>